<dbReference type="RefSeq" id="WP_143068756.1">
    <property type="nucleotide sequence ID" value="NZ_FORQ01000002.1"/>
</dbReference>
<dbReference type="PROSITE" id="PS51257">
    <property type="entry name" value="PROKAR_LIPOPROTEIN"/>
    <property type="match status" value="1"/>
</dbReference>
<organism evidence="1 2">
    <name type="scientific">Kaistella treverensis</name>
    <dbReference type="NCBI Taxonomy" id="631455"/>
    <lineage>
        <taxon>Bacteria</taxon>
        <taxon>Pseudomonadati</taxon>
        <taxon>Bacteroidota</taxon>
        <taxon>Flavobacteriia</taxon>
        <taxon>Flavobacteriales</taxon>
        <taxon>Weeksellaceae</taxon>
        <taxon>Chryseobacterium group</taxon>
        <taxon>Kaistella</taxon>
    </lineage>
</organism>
<accession>A0A1I3LSB2</accession>
<evidence type="ECO:0000313" key="1">
    <source>
        <dbReference type="EMBL" id="SFI87674.1"/>
    </source>
</evidence>
<dbReference type="AlphaFoldDB" id="A0A1I3LSB2"/>
<reference evidence="2" key="1">
    <citation type="submission" date="2016-10" db="EMBL/GenBank/DDBJ databases">
        <authorList>
            <person name="Varghese N."/>
            <person name="Submissions S."/>
        </authorList>
    </citation>
    <scope>NUCLEOTIDE SEQUENCE [LARGE SCALE GENOMIC DNA]</scope>
    <source>
        <strain evidence="2">DSM 22251</strain>
    </source>
</reference>
<protein>
    <recommendedName>
        <fullName evidence="3">YtxH domain-containing protein</fullName>
    </recommendedName>
</protein>
<proteinExistence type="predicted"/>
<evidence type="ECO:0008006" key="3">
    <source>
        <dbReference type="Google" id="ProtNLM"/>
    </source>
</evidence>
<dbReference type="EMBL" id="FORQ01000002">
    <property type="protein sequence ID" value="SFI87674.1"/>
    <property type="molecule type" value="Genomic_DNA"/>
</dbReference>
<gene>
    <name evidence="1" type="ORF">SAMN05421638_1307</name>
</gene>
<dbReference type="Proteomes" id="UP000242560">
    <property type="component" value="Unassembled WGS sequence"/>
</dbReference>
<evidence type="ECO:0000313" key="2">
    <source>
        <dbReference type="Proteomes" id="UP000242560"/>
    </source>
</evidence>
<sequence>MKKLIFGSFILLLAFTSCEKKVTTTIEEDGDRTTVETVGLDKERIDSTAEKVGDKIEVVAEQTGDALQETGENIKEEINKADHEIKVKEERRETKKIDPDIK</sequence>
<keyword evidence="2" id="KW-1185">Reference proteome</keyword>
<name>A0A1I3LSB2_9FLAO</name>